<feature type="domain" description="MmgE/PrpD C-terminal" evidence="3">
    <location>
        <begin position="286"/>
        <end position="433"/>
    </location>
</feature>
<dbReference type="InterPro" id="IPR045337">
    <property type="entry name" value="MmgE_PrpD_C"/>
</dbReference>
<dbReference type="SUPFAM" id="SSF103378">
    <property type="entry name" value="2-methylcitrate dehydratase PrpD"/>
    <property type="match status" value="1"/>
</dbReference>
<evidence type="ECO:0000256" key="1">
    <source>
        <dbReference type="ARBA" id="ARBA00006174"/>
    </source>
</evidence>
<dbReference type="InterPro" id="IPR042183">
    <property type="entry name" value="MmgE/PrpD_sf_1"/>
</dbReference>
<dbReference type="Gene3D" id="3.30.1330.120">
    <property type="entry name" value="2-methylcitrate dehydratase PrpD"/>
    <property type="match status" value="1"/>
</dbReference>
<proteinExistence type="inferred from homology"/>
<evidence type="ECO:0000259" key="2">
    <source>
        <dbReference type="Pfam" id="PF03972"/>
    </source>
</evidence>
<dbReference type="GO" id="GO:0016829">
    <property type="term" value="F:lyase activity"/>
    <property type="evidence" value="ECO:0007669"/>
    <property type="project" value="InterPro"/>
</dbReference>
<dbReference type="InterPro" id="IPR036148">
    <property type="entry name" value="MmgE/PrpD_sf"/>
</dbReference>
<dbReference type="AlphaFoldDB" id="A0AB38YPK2"/>
<name>A0AB38YPK2_VEIPA</name>
<dbReference type="InterPro" id="IPR045336">
    <property type="entry name" value="MmgE_PrpD_N"/>
</dbReference>
<dbReference type="InterPro" id="IPR042188">
    <property type="entry name" value="MmgE/PrpD_sf_2"/>
</dbReference>
<dbReference type="Pfam" id="PF19305">
    <property type="entry name" value="MmgE_PrpD_C"/>
    <property type="match status" value="1"/>
</dbReference>
<dbReference type="Gene3D" id="1.10.4100.10">
    <property type="entry name" value="2-methylcitrate dehydratase PrpD"/>
    <property type="match status" value="1"/>
</dbReference>
<dbReference type="EMBL" id="CP133463">
    <property type="protein sequence ID" value="WMS19812.1"/>
    <property type="molecule type" value="Genomic_DNA"/>
</dbReference>
<dbReference type="RefSeq" id="WP_004694258.1">
    <property type="nucleotide sequence ID" value="NZ_CP133463.1"/>
</dbReference>
<dbReference type="InterPro" id="IPR005656">
    <property type="entry name" value="MmgE_PrpD"/>
</dbReference>
<dbReference type="Proteomes" id="UP001228955">
    <property type="component" value="Chromosome"/>
</dbReference>
<comment type="similarity">
    <text evidence="1">Belongs to the PrpD family.</text>
</comment>
<dbReference type="PANTHER" id="PTHR16943:SF8">
    <property type="entry name" value="2-METHYLCITRATE DEHYDRATASE"/>
    <property type="match status" value="1"/>
</dbReference>
<evidence type="ECO:0000313" key="5">
    <source>
        <dbReference type="Proteomes" id="UP001228955"/>
    </source>
</evidence>
<protein>
    <submittedName>
        <fullName evidence="4">MmgE/PrpD family protein</fullName>
    </submittedName>
</protein>
<evidence type="ECO:0000313" key="4">
    <source>
        <dbReference type="EMBL" id="WMS19812.1"/>
    </source>
</evidence>
<gene>
    <name evidence="4" type="ORF">RDV51_00305</name>
</gene>
<accession>A0AB38YPK2</accession>
<sequence>MDSVTQTIVNYIEQTDVTNREDLLSVARIAFLDYLASLAPAENEQAVQELARFIGAKSSISSDVGLDMNSSVLSGKVISEGNTGLAIENVSKADKALYYGFASHYLDFDDAQANLAGHFSTILYSALLAVIEPMDTWHEFLRAYIIGAELEGIIGFLINPEHRTQGWHSTGTVGVIGAAAAIGALRGLHGESLAQLLSLAATQSAGMFFQSGTDGKPLHAGLAVRNGVWAYELLQHTSLQTSTKPFDPERGWFKTIGNITVTSNDIASRWLAPGQLIDPGLWMKVHPYCSAAICGAEAAEIVAHRLYTSDSFLWDEINRVTVHFPPGADAALRYTSPTTGREGQFSIEYIVYQVLAYGSVQDELFKIDAIDQEVRDCMSRIERVYDLPKVSQTERITKVTVTLKNGDTFTETVNNPKGSPKNPLTMEDIRIKLGLTLEADQIDRVIVAFTNTDKVESFLQTLRKEGVLHV</sequence>
<dbReference type="PANTHER" id="PTHR16943">
    <property type="entry name" value="2-METHYLCITRATE DEHYDRATASE-RELATED"/>
    <property type="match status" value="1"/>
</dbReference>
<organism evidence="4 5">
    <name type="scientific">Veillonella parvula</name>
    <name type="common">Staphylococcus parvulus</name>
    <dbReference type="NCBI Taxonomy" id="29466"/>
    <lineage>
        <taxon>Bacteria</taxon>
        <taxon>Bacillati</taxon>
        <taxon>Bacillota</taxon>
        <taxon>Negativicutes</taxon>
        <taxon>Veillonellales</taxon>
        <taxon>Veillonellaceae</taxon>
        <taxon>Veillonella</taxon>
    </lineage>
</organism>
<dbReference type="Pfam" id="PF03972">
    <property type="entry name" value="MmgE_PrpD_N"/>
    <property type="match status" value="1"/>
</dbReference>
<reference evidence="4" key="1">
    <citation type="submission" date="2023-08" db="EMBL/GenBank/DDBJ databases">
        <title>Veillonella_parvula_DSM 2007_complete_genome_hifiasm_Zymo_Research_D6332.</title>
        <authorList>
            <person name="Damerum A."/>
        </authorList>
    </citation>
    <scope>NUCLEOTIDE SEQUENCE</scope>
    <source>
        <strain evidence="4">DSM 2007</strain>
    </source>
</reference>
<evidence type="ECO:0000259" key="3">
    <source>
        <dbReference type="Pfam" id="PF19305"/>
    </source>
</evidence>
<feature type="domain" description="MmgE/PrpD N-terminal" evidence="2">
    <location>
        <begin position="7"/>
        <end position="256"/>
    </location>
</feature>